<name>A0AAV6ZHG6_ENGPU</name>
<dbReference type="InterPro" id="IPR036179">
    <property type="entry name" value="Ig-like_dom_sf"/>
</dbReference>
<gene>
    <name evidence="2" type="ORF">GDO81_023960</name>
</gene>
<dbReference type="Proteomes" id="UP000824782">
    <property type="component" value="Unassembled WGS sequence"/>
</dbReference>
<sequence length="149" mass="16208">MYNITMKPCLQRSRGVPGFLFSCSLPFTVALPVSCCCWLSMERLCAVTLIFLSLSGGSGGSAAPLRITARESSKDINLLCTINGFHPELVDVEWMKNQVDNVPTYEPHVDEIPKRESDYTCYVADSSLKEPDLGKLASAPSSEGDRAAA</sequence>
<reference evidence="2" key="1">
    <citation type="thesis" date="2020" institute="ProQuest LLC" country="789 East Eisenhower Parkway, Ann Arbor, MI, USA">
        <title>Comparative Genomics and Chromosome Evolution.</title>
        <authorList>
            <person name="Mudd A.B."/>
        </authorList>
    </citation>
    <scope>NUCLEOTIDE SEQUENCE</scope>
    <source>
        <strain evidence="2">237g6f4</strain>
        <tissue evidence="2">Blood</tissue>
    </source>
</reference>
<dbReference type="AlphaFoldDB" id="A0AAV6ZHG6"/>
<dbReference type="InterPro" id="IPR007110">
    <property type="entry name" value="Ig-like_dom"/>
</dbReference>
<organism evidence="2 3">
    <name type="scientific">Engystomops pustulosus</name>
    <name type="common">Tungara frog</name>
    <name type="synonym">Physalaemus pustulosus</name>
    <dbReference type="NCBI Taxonomy" id="76066"/>
    <lineage>
        <taxon>Eukaryota</taxon>
        <taxon>Metazoa</taxon>
        <taxon>Chordata</taxon>
        <taxon>Craniata</taxon>
        <taxon>Vertebrata</taxon>
        <taxon>Euteleostomi</taxon>
        <taxon>Amphibia</taxon>
        <taxon>Batrachia</taxon>
        <taxon>Anura</taxon>
        <taxon>Neobatrachia</taxon>
        <taxon>Hyloidea</taxon>
        <taxon>Leptodactylidae</taxon>
        <taxon>Leiuperinae</taxon>
        <taxon>Engystomops</taxon>
    </lineage>
</organism>
<evidence type="ECO:0000313" key="3">
    <source>
        <dbReference type="Proteomes" id="UP000824782"/>
    </source>
</evidence>
<dbReference type="InterPro" id="IPR013783">
    <property type="entry name" value="Ig-like_fold"/>
</dbReference>
<comment type="caution">
    <text evidence="2">The sequence shown here is derived from an EMBL/GenBank/DDBJ whole genome shotgun (WGS) entry which is preliminary data.</text>
</comment>
<keyword evidence="3" id="KW-1185">Reference proteome</keyword>
<accession>A0AAV6ZHG6</accession>
<feature type="domain" description="Ig-like" evidence="1">
    <location>
        <begin position="73"/>
        <end position="137"/>
    </location>
</feature>
<dbReference type="SUPFAM" id="SSF48726">
    <property type="entry name" value="Immunoglobulin"/>
    <property type="match status" value="1"/>
</dbReference>
<evidence type="ECO:0000313" key="2">
    <source>
        <dbReference type="EMBL" id="KAG8548832.1"/>
    </source>
</evidence>
<proteinExistence type="predicted"/>
<dbReference type="Gene3D" id="2.60.40.10">
    <property type="entry name" value="Immunoglobulins"/>
    <property type="match status" value="1"/>
</dbReference>
<protein>
    <recommendedName>
        <fullName evidence="1">Ig-like domain-containing protein</fullName>
    </recommendedName>
</protein>
<dbReference type="EMBL" id="WNYA01000311">
    <property type="protein sequence ID" value="KAG8548832.1"/>
    <property type="molecule type" value="Genomic_DNA"/>
</dbReference>
<dbReference type="Pfam" id="PF07654">
    <property type="entry name" value="C1-set"/>
    <property type="match status" value="1"/>
</dbReference>
<evidence type="ECO:0000259" key="1">
    <source>
        <dbReference type="PROSITE" id="PS50835"/>
    </source>
</evidence>
<dbReference type="PROSITE" id="PS50835">
    <property type="entry name" value="IG_LIKE"/>
    <property type="match status" value="1"/>
</dbReference>
<dbReference type="InterPro" id="IPR003597">
    <property type="entry name" value="Ig_C1-set"/>
</dbReference>